<keyword evidence="1" id="KW-0812">Transmembrane</keyword>
<feature type="transmembrane region" description="Helical" evidence="1">
    <location>
        <begin position="81"/>
        <end position="102"/>
    </location>
</feature>
<feature type="transmembrane region" description="Helical" evidence="1">
    <location>
        <begin position="139"/>
        <end position="159"/>
    </location>
</feature>
<evidence type="ECO:0000313" key="2">
    <source>
        <dbReference type="EMBL" id="MBK1789597.1"/>
    </source>
</evidence>
<sequence>MNSSQNYYTHSGGINPLGIIYSIVLGGLACLLLAIIYAYATFYVPFIYLNIIFTIIFGAAVGMAIGLCANWGKIRNNKATITLAVIFAVIAVYFSWVAWLFAYTDSEYLILSPLDQWQAMQMIAIDGVWGIRNITPTGIALYLIWLAEAAIVIAASYYLCLWATGDVPFCERCHKWAKTSNSDQKFADIPNKKHLIKQLENGDLSAIKNLSTEIEDPSAYTQIGLTKCPSCSQDSYLTVKYCSITTDKDGKDNLSALNIVENLIISSADHRELEQKINAAT</sequence>
<evidence type="ECO:0000256" key="1">
    <source>
        <dbReference type="SAM" id="Phobius"/>
    </source>
</evidence>
<keyword evidence="3" id="KW-1185">Reference proteome</keyword>
<proteinExistence type="predicted"/>
<evidence type="ECO:0000313" key="3">
    <source>
        <dbReference type="Proteomes" id="UP000624703"/>
    </source>
</evidence>
<comment type="caution">
    <text evidence="2">The sequence shown here is derived from an EMBL/GenBank/DDBJ whole genome shotgun (WGS) entry which is preliminary data.</text>
</comment>
<reference evidence="2" key="1">
    <citation type="submission" date="2021-01" db="EMBL/GenBank/DDBJ databases">
        <title>Modified the classification status of verrucomicrobia.</title>
        <authorList>
            <person name="Feng X."/>
        </authorList>
    </citation>
    <scope>NUCLEOTIDE SEQUENCE</scope>
    <source>
        <strain evidence="2">_KCTC 22039</strain>
    </source>
</reference>
<dbReference type="AlphaFoldDB" id="A0A8J7MAK8"/>
<feature type="transmembrane region" description="Helical" evidence="1">
    <location>
        <begin position="46"/>
        <end position="69"/>
    </location>
</feature>
<dbReference type="RefSeq" id="WP_200309581.1">
    <property type="nucleotide sequence ID" value="NZ_JAENIM010000008.1"/>
</dbReference>
<dbReference type="EMBL" id="JAENIM010000008">
    <property type="protein sequence ID" value="MBK1789597.1"/>
    <property type="molecule type" value="Genomic_DNA"/>
</dbReference>
<protein>
    <submittedName>
        <fullName evidence="2">Uncharacterized protein</fullName>
    </submittedName>
</protein>
<feature type="transmembrane region" description="Helical" evidence="1">
    <location>
        <begin position="20"/>
        <end position="40"/>
    </location>
</feature>
<name>A0A8J7MAK8_9BACT</name>
<dbReference type="Proteomes" id="UP000624703">
    <property type="component" value="Unassembled WGS sequence"/>
</dbReference>
<organism evidence="2 3">
    <name type="scientific">Persicirhabdus sediminis</name>
    <dbReference type="NCBI Taxonomy" id="454144"/>
    <lineage>
        <taxon>Bacteria</taxon>
        <taxon>Pseudomonadati</taxon>
        <taxon>Verrucomicrobiota</taxon>
        <taxon>Verrucomicrobiia</taxon>
        <taxon>Verrucomicrobiales</taxon>
        <taxon>Verrucomicrobiaceae</taxon>
        <taxon>Persicirhabdus</taxon>
    </lineage>
</organism>
<keyword evidence="1" id="KW-1133">Transmembrane helix</keyword>
<gene>
    <name evidence="2" type="ORF">JIN82_00360</name>
</gene>
<accession>A0A8J7MAK8</accession>
<keyword evidence="1" id="KW-0472">Membrane</keyword>